<comment type="caution">
    <text evidence="1">The sequence shown here is derived from an EMBL/GenBank/DDBJ whole genome shotgun (WGS) entry which is preliminary data.</text>
</comment>
<keyword evidence="2" id="KW-1185">Reference proteome</keyword>
<dbReference type="EMBL" id="CM023470">
    <property type="protein sequence ID" value="KAH7979316.1"/>
    <property type="molecule type" value="Genomic_DNA"/>
</dbReference>
<accession>A0ACB8DYE8</accession>
<dbReference type="Proteomes" id="UP000821865">
    <property type="component" value="Chromosome 1"/>
</dbReference>
<protein>
    <submittedName>
        <fullName evidence="1">Uncharacterized protein</fullName>
    </submittedName>
</protein>
<evidence type="ECO:0000313" key="1">
    <source>
        <dbReference type="EMBL" id="KAH7979316.1"/>
    </source>
</evidence>
<evidence type="ECO:0000313" key="2">
    <source>
        <dbReference type="Proteomes" id="UP000821865"/>
    </source>
</evidence>
<reference evidence="1" key="1">
    <citation type="submission" date="2020-05" db="EMBL/GenBank/DDBJ databases">
        <title>Large-scale comparative analyses of tick genomes elucidate their genetic diversity and vector capacities.</title>
        <authorList>
            <person name="Jia N."/>
            <person name="Wang J."/>
            <person name="Shi W."/>
            <person name="Du L."/>
            <person name="Sun Y."/>
            <person name="Zhan W."/>
            <person name="Jiang J."/>
            <person name="Wang Q."/>
            <person name="Zhang B."/>
            <person name="Ji P."/>
            <person name="Sakyi L.B."/>
            <person name="Cui X."/>
            <person name="Yuan T."/>
            <person name="Jiang B."/>
            <person name="Yang W."/>
            <person name="Lam T.T.-Y."/>
            <person name="Chang Q."/>
            <person name="Ding S."/>
            <person name="Wang X."/>
            <person name="Zhu J."/>
            <person name="Ruan X."/>
            <person name="Zhao L."/>
            <person name="Wei J."/>
            <person name="Que T."/>
            <person name="Du C."/>
            <person name="Cheng J."/>
            <person name="Dai P."/>
            <person name="Han X."/>
            <person name="Huang E."/>
            <person name="Gao Y."/>
            <person name="Liu J."/>
            <person name="Shao H."/>
            <person name="Ye R."/>
            <person name="Li L."/>
            <person name="Wei W."/>
            <person name="Wang X."/>
            <person name="Wang C."/>
            <person name="Yang T."/>
            <person name="Huo Q."/>
            <person name="Li W."/>
            <person name="Guo W."/>
            <person name="Chen H."/>
            <person name="Zhou L."/>
            <person name="Ni X."/>
            <person name="Tian J."/>
            <person name="Zhou Y."/>
            <person name="Sheng Y."/>
            <person name="Liu T."/>
            <person name="Pan Y."/>
            <person name="Xia L."/>
            <person name="Li J."/>
            <person name="Zhao F."/>
            <person name="Cao W."/>
        </authorList>
    </citation>
    <scope>NUCLEOTIDE SEQUENCE</scope>
    <source>
        <strain evidence="1">Dsil-2018</strain>
    </source>
</reference>
<name>A0ACB8DYE8_DERSI</name>
<sequence length="423" mass="46712">MNSGAHLSNHLAEDNSLNPGKLCVHVDALKSRCCTLSDNVISAHVEELVRQKGYPPVLTNFAETALAGEVDKVVTEYKDDDVGRLDSATLVVHVYEVNDDAGLEELEDGMAAASHWVLPSAHLEGLWESLIYESTIKNELLSYSSTALLFADKKVDPNVISWNKVVLLHGPPGTGKTSLCKALAQKLTIRMRSRFTQGQLLEINSHSLFSKWFSESGKLVMKLFQKIQALIDDGSTLVFVLIDEVESLAHCRSTAIGGNEPSDAIRVVNALLTQIDNMKRYPNVFILTTSNISGIIDLAFVDRADFKYHLGYPSQKCISKIIMSCMKELYRVSVISESISSLESSANEMGDELRSLYSSLCHRAVGLSGRRLRKLPFIAHSICAVDGTLTLKAFLLALSEAVDRQLQENEEITNNKEARSHLF</sequence>
<organism evidence="1 2">
    <name type="scientific">Dermacentor silvarum</name>
    <name type="common">Tick</name>
    <dbReference type="NCBI Taxonomy" id="543639"/>
    <lineage>
        <taxon>Eukaryota</taxon>
        <taxon>Metazoa</taxon>
        <taxon>Ecdysozoa</taxon>
        <taxon>Arthropoda</taxon>
        <taxon>Chelicerata</taxon>
        <taxon>Arachnida</taxon>
        <taxon>Acari</taxon>
        <taxon>Parasitiformes</taxon>
        <taxon>Ixodida</taxon>
        <taxon>Ixodoidea</taxon>
        <taxon>Ixodidae</taxon>
        <taxon>Rhipicephalinae</taxon>
        <taxon>Dermacentor</taxon>
    </lineage>
</organism>
<proteinExistence type="predicted"/>
<gene>
    <name evidence="1" type="ORF">HPB49_009038</name>
</gene>